<dbReference type="InterPro" id="IPR005338">
    <property type="entry name" value="Anhydro_N_Ac-Mur_kinase"/>
</dbReference>
<name>A0ABN2SD18_9ACTN</name>
<comment type="caution">
    <text evidence="2">The sequence shown here is derived from an EMBL/GenBank/DDBJ whole genome shotgun (WGS) entry which is preliminary data.</text>
</comment>
<sequence>MIVLGLSSGTSVDGIDVAVADLRLEAGEVLLAPVAYREVPYPGRLRDDILAALPPAPTTLDAVCRLDARIGQAFADAAEAAIGDLCPRRTADLVVAHGQTVYHWVEDGQARGTLQLGQPAWIAEATGLPVVSDPRARDIAAGGQGAPLTSTLDVLWLSGRDAPAAALNVGGIANLTVVAPGRPPVAFDTGPGNALLDAAVRRATAGREAMDVDGHRARRGRVHPGLLGRLRADPYYARPAPKSTGKELFHSGYLDSALDGTDVSEDDLCATLVALTAETVAEACRAHGVTEVIASGGGLRNPVLAEALRAALAPATVDTSAAFDIDPDAKEACLFALLGFLTWHGIPATIPSCTGARHSTLAGRITPNMDRRPLPRRLRVVGRS</sequence>
<dbReference type="PANTHER" id="PTHR30605">
    <property type="entry name" value="ANHYDRO-N-ACETYLMURAMIC ACID KINASE"/>
    <property type="match status" value="1"/>
</dbReference>
<dbReference type="Pfam" id="PF03702">
    <property type="entry name" value="AnmK"/>
    <property type="match status" value="1"/>
</dbReference>
<keyword evidence="1" id="KW-0067">ATP-binding</keyword>
<organism evidence="2 3">
    <name type="scientific">Nocardiopsis rhodophaea</name>
    <dbReference type="NCBI Taxonomy" id="280238"/>
    <lineage>
        <taxon>Bacteria</taxon>
        <taxon>Bacillati</taxon>
        <taxon>Actinomycetota</taxon>
        <taxon>Actinomycetes</taxon>
        <taxon>Streptosporangiales</taxon>
        <taxon>Nocardiopsidaceae</taxon>
        <taxon>Nocardiopsis</taxon>
    </lineage>
</organism>
<dbReference type="HAMAP" id="MF_01270">
    <property type="entry name" value="AnhMurNAc_kinase"/>
    <property type="match status" value="1"/>
</dbReference>
<proteinExistence type="inferred from homology"/>
<dbReference type="NCBIfam" id="NF007146">
    <property type="entry name" value="PRK09585.2-6"/>
    <property type="match status" value="1"/>
</dbReference>
<comment type="catalytic activity">
    <reaction evidence="1">
        <text>1,6-anhydro-N-acetyl-beta-muramate + ATP + H2O = N-acetyl-D-muramate 6-phosphate + ADP + H(+)</text>
        <dbReference type="Rhea" id="RHEA:24952"/>
        <dbReference type="ChEBI" id="CHEBI:15377"/>
        <dbReference type="ChEBI" id="CHEBI:15378"/>
        <dbReference type="ChEBI" id="CHEBI:30616"/>
        <dbReference type="ChEBI" id="CHEBI:58690"/>
        <dbReference type="ChEBI" id="CHEBI:58722"/>
        <dbReference type="ChEBI" id="CHEBI:456216"/>
        <dbReference type="EC" id="2.7.1.170"/>
    </reaction>
</comment>
<evidence type="ECO:0000256" key="1">
    <source>
        <dbReference type="HAMAP-Rule" id="MF_01270"/>
    </source>
</evidence>
<reference evidence="2 3" key="1">
    <citation type="journal article" date="2019" name="Int. J. Syst. Evol. Microbiol.">
        <title>The Global Catalogue of Microorganisms (GCM) 10K type strain sequencing project: providing services to taxonomists for standard genome sequencing and annotation.</title>
        <authorList>
            <consortium name="The Broad Institute Genomics Platform"/>
            <consortium name="The Broad Institute Genome Sequencing Center for Infectious Disease"/>
            <person name="Wu L."/>
            <person name="Ma J."/>
        </authorList>
    </citation>
    <scope>NUCLEOTIDE SEQUENCE [LARGE SCALE GENOMIC DNA]</scope>
    <source>
        <strain evidence="2 3">JCM 15313</strain>
    </source>
</reference>
<dbReference type="InterPro" id="IPR043129">
    <property type="entry name" value="ATPase_NBD"/>
</dbReference>
<feature type="binding site" evidence="1">
    <location>
        <begin position="9"/>
        <end position="16"/>
    </location>
    <ligand>
        <name>ATP</name>
        <dbReference type="ChEBI" id="CHEBI:30616"/>
    </ligand>
</feature>
<comment type="similarity">
    <text evidence="1">Belongs to the anhydro-N-acetylmuramic acid kinase family.</text>
</comment>
<accession>A0ABN2SD18</accession>
<dbReference type="Gene3D" id="3.30.420.40">
    <property type="match status" value="2"/>
</dbReference>
<keyword evidence="1" id="KW-0119">Carbohydrate metabolism</keyword>
<dbReference type="SUPFAM" id="SSF53067">
    <property type="entry name" value="Actin-like ATPase domain"/>
    <property type="match status" value="1"/>
</dbReference>
<evidence type="ECO:0000313" key="3">
    <source>
        <dbReference type="Proteomes" id="UP001501585"/>
    </source>
</evidence>
<keyword evidence="3" id="KW-1185">Reference proteome</keyword>
<dbReference type="PANTHER" id="PTHR30605:SF0">
    <property type="entry name" value="ANHYDRO-N-ACETYLMURAMIC ACID KINASE"/>
    <property type="match status" value="1"/>
</dbReference>
<protein>
    <recommendedName>
        <fullName evidence="1">Anhydro-N-acetylmuramic acid kinase</fullName>
        <ecNumber evidence="1">2.7.1.170</ecNumber>
    </recommendedName>
    <alternativeName>
        <fullName evidence="1">AnhMurNAc kinase</fullName>
    </alternativeName>
</protein>
<dbReference type="Proteomes" id="UP001501585">
    <property type="component" value="Unassembled WGS sequence"/>
</dbReference>
<keyword evidence="1" id="KW-0808">Transferase</keyword>
<keyword evidence="1 2" id="KW-0418">Kinase</keyword>
<gene>
    <name evidence="1" type="primary">anmK</name>
    <name evidence="2" type="ORF">GCM10009799_07270</name>
</gene>
<comment type="function">
    <text evidence="1">Catalyzes the specific phosphorylation of 1,6-anhydro-N-acetylmuramic acid (anhMurNAc) with the simultaneous cleavage of the 1,6-anhydro ring, generating MurNAc-6-P. Is required for the utilization of anhMurNAc either imported from the medium or derived from its own cell wall murein, and thus plays a role in cell wall recycling.</text>
</comment>
<keyword evidence="1" id="KW-0547">Nucleotide-binding</keyword>
<comment type="pathway">
    <text evidence="1">Cell wall biogenesis; peptidoglycan recycling.</text>
</comment>
<dbReference type="EC" id="2.7.1.170" evidence="1"/>
<dbReference type="EMBL" id="BAAAPC010000002">
    <property type="protein sequence ID" value="GAA1984378.1"/>
    <property type="molecule type" value="Genomic_DNA"/>
</dbReference>
<dbReference type="GO" id="GO:0016301">
    <property type="term" value="F:kinase activity"/>
    <property type="evidence" value="ECO:0007669"/>
    <property type="project" value="UniProtKB-KW"/>
</dbReference>
<evidence type="ECO:0000313" key="2">
    <source>
        <dbReference type="EMBL" id="GAA1984378.1"/>
    </source>
</evidence>
<dbReference type="RefSeq" id="WP_344160133.1">
    <property type="nucleotide sequence ID" value="NZ_BAAAPC010000002.1"/>
</dbReference>
<comment type="pathway">
    <text evidence="1">Amino-sugar metabolism; 1,6-anhydro-N-acetylmuramate degradation.</text>
</comment>